<reference evidence="6 7" key="1">
    <citation type="journal article" date="2010" name="J. Bacteriol.">
        <title>The complete genome sequence of Croceibacter atlanticus HTCC2559T.</title>
        <authorList>
            <person name="Oh H.M."/>
            <person name="Kang I."/>
            <person name="Ferriera S."/>
            <person name="Giovannoni S.J."/>
            <person name="Cho J.C."/>
        </authorList>
    </citation>
    <scope>NUCLEOTIDE SEQUENCE [LARGE SCALE GENOMIC DNA]</scope>
    <source>
        <strain evidence="7">ATCC BAA-628 / HTCC2559 / KCTC 12090</strain>
    </source>
</reference>
<comment type="subcellular location">
    <subcellularLocation>
        <location evidence="1">Membrane</location>
        <topology evidence="1">Multi-pass membrane protein</topology>
    </subcellularLocation>
</comment>
<dbReference type="EMBL" id="CP002046">
    <property type="protein sequence ID" value="EAP87567.1"/>
    <property type="molecule type" value="Genomic_DNA"/>
</dbReference>
<accession>A3U5Q0</accession>
<evidence type="ECO:0000256" key="2">
    <source>
        <dbReference type="ARBA" id="ARBA00022692"/>
    </source>
</evidence>
<evidence type="ECO:0000313" key="6">
    <source>
        <dbReference type="EMBL" id="EAP87567.1"/>
    </source>
</evidence>
<evidence type="ECO:0000256" key="5">
    <source>
        <dbReference type="SAM" id="Phobius"/>
    </source>
</evidence>
<dbReference type="GO" id="GO:0016020">
    <property type="term" value="C:membrane"/>
    <property type="evidence" value="ECO:0007669"/>
    <property type="project" value="UniProtKB-SubCell"/>
</dbReference>
<protein>
    <recommendedName>
        <fullName evidence="8">DoxX protein</fullName>
    </recommendedName>
</protein>
<dbReference type="STRING" id="216432.CA2559_02390"/>
<name>A3U5Q0_CROAH</name>
<dbReference type="GeneID" id="89452272"/>
<dbReference type="KEGG" id="cat:CA2559_02390"/>
<sequence>MNSTFTKIVRYLLALMLLVFGLNKFLKLLPMPELPPSAAEFMTELAATGYVLPVVGAIEIFIGILLLINKWTPFALVLLAPISVNILLFHLFLDLPGIGGALIVAILNGILIYKHWSKFRPLFA</sequence>
<dbReference type="Pfam" id="PF07681">
    <property type="entry name" value="DoxX"/>
    <property type="match status" value="1"/>
</dbReference>
<keyword evidence="7" id="KW-1185">Reference proteome</keyword>
<keyword evidence="2 5" id="KW-0812">Transmembrane</keyword>
<feature type="transmembrane region" description="Helical" evidence="5">
    <location>
        <begin position="98"/>
        <end position="116"/>
    </location>
</feature>
<feature type="transmembrane region" description="Helical" evidence="5">
    <location>
        <begin position="50"/>
        <end position="68"/>
    </location>
</feature>
<proteinExistence type="predicted"/>
<dbReference type="eggNOG" id="ENOG5032UTD">
    <property type="taxonomic scope" value="Bacteria"/>
</dbReference>
<evidence type="ECO:0000313" key="7">
    <source>
        <dbReference type="Proteomes" id="UP000002297"/>
    </source>
</evidence>
<gene>
    <name evidence="6" type="ordered locus">CA2559_02390</name>
</gene>
<dbReference type="RefSeq" id="WP_013186245.1">
    <property type="nucleotide sequence ID" value="NC_014230.1"/>
</dbReference>
<dbReference type="AlphaFoldDB" id="A3U5Q0"/>
<evidence type="ECO:0008006" key="8">
    <source>
        <dbReference type="Google" id="ProtNLM"/>
    </source>
</evidence>
<evidence type="ECO:0000256" key="3">
    <source>
        <dbReference type="ARBA" id="ARBA00022989"/>
    </source>
</evidence>
<feature type="transmembrane region" description="Helical" evidence="5">
    <location>
        <begin position="12"/>
        <end position="30"/>
    </location>
</feature>
<evidence type="ECO:0000256" key="4">
    <source>
        <dbReference type="ARBA" id="ARBA00023136"/>
    </source>
</evidence>
<dbReference type="Proteomes" id="UP000002297">
    <property type="component" value="Chromosome"/>
</dbReference>
<feature type="transmembrane region" description="Helical" evidence="5">
    <location>
        <begin position="75"/>
        <end position="92"/>
    </location>
</feature>
<keyword evidence="3 5" id="KW-1133">Transmembrane helix</keyword>
<keyword evidence="4 5" id="KW-0472">Membrane</keyword>
<dbReference type="InterPro" id="IPR032808">
    <property type="entry name" value="DoxX"/>
</dbReference>
<dbReference type="OrthoDB" id="8161897at2"/>
<organism evidence="6 7">
    <name type="scientific">Croceibacter atlanticus (strain ATCC BAA-628 / JCM 21780 / CIP 108009 / IAM 15332 / KCTC 12090 / HTCC2559)</name>
    <dbReference type="NCBI Taxonomy" id="216432"/>
    <lineage>
        <taxon>Bacteria</taxon>
        <taxon>Pseudomonadati</taxon>
        <taxon>Bacteroidota</taxon>
        <taxon>Flavobacteriia</taxon>
        <taxon>Flavobacteriales</taxon>
        <taxon>Flavobacteriaceae</taxon>
        <taxon>Croceibacter</taxon>
    </lineage>
</organism>
<dbReference type="HOGENOM" id="CLU_148050_1_0_10"/>
<evidence type="ECO:0000256" key="1">
    <source>
        <dbReference type="ARBA" id="ARBA00004141"/>
    </source>
</evidence>